<proteinExistence type="predicted"/>
<evidence type="ECO:0000256" key="1">
    <source>
        <dbReference type="SAM" id="MobiDB-lite"/>
    </source>
</evidence>
<evidence type="ECO:0000313" key="3">
    <source>
        <dbReference type="Proteomes" id="UP000242474"/>
    </source>
</evidence>
<dbReference type="Proteomes" id="UP000242474">
    <property type="component" value="Unassembled WGS sequence"/>
</dbReference>
<keyword evidence="3" id="KW-1185">Reference proteome</keyword>
<reference evidence="2 3" key="1">
    <citation type="journal article" date="2015" name="Genome Biol. Evol.">
        <title>Phylogenomic analyses indicate that early fungi evolved digesting cell walls of algal ancestors of land plants.</title>
        <authorList>
            <person name="Chang Y."/>
            <person name="Wang S."/>
            <person name="Sekimoto S."/>
            <person name="Aerts A.L."/>
            <person name="Choi C."/>
            <person name="Clum A."/>
            <person name="LaButti K.M."/>
            <person name="Lindquist E.A."/>
            <person name="Yee Ngan C."/>
            <person name="Ohm R.A."/>
            <person name="Salamov A.A."/>
            <person name="Grigoriev I.V."/>
            <person name="Spatafora J.W."/>
            <person name="Berbee M.L."/>
        </authorList>
    </citation>
    <scope>NUCLEOTIDE SEQUENCE [LARGE SCALE GENOMIC DNA]</scope>
    <source>
        <strain evidence="2 3">NRRL 1564</strain>
    </source>
</reference>
<sequence length="174" mass="19934">MYSGILANNARPHPENRRGDPVDAPLFFTRTFVIPTTNDWATIGCALYNIVLQDDICGPYTQPNHLNTVALPNVPDREIAEARSHSHYSNWTWDRPDAQTPQHPFKLWDDMKVTRNFLLTDPEILKIPQFAIPDAALTPKNKKERTSWLTIQQMSALPSARSTIRRLCLNRMPD</sequence>
<organism evidence="2 3">
    <name type="scientific">Coemansia reversa (strain ATCC 12441 / NRRL 1564)</name>
    <dbReference type="NCBI Taxonomy" id="763665"/>
    <lineage>
        <taxon>Eukaryota</taxon>
        <taxon>Fungi</taxon>
        <taxon>Fungi incertae sedis</taxon>
        <taxon>Zoopagomycota</taxon>
        <taxon>Kickxellomycotina</taxon>
        <taxon>Kickxellomycetes</taxon>
        <taxon>Kickxellales</taxon>
        <taxon>Kickxellaceae</taxon>
        <taxon>Coemansia</taxon>
    </lineage>
</organism>
<gene>
    <name evidence="2" type="ORF">COEREDRAFT_9658</name>
</gene>
<protein>
    <submittedName>
        <fullName evidence="2">Uncharacterized protein</fullName>
    </submittedName>
</protein>
<dbReference type="EMBL" id="KZ303509">
    <property type="protein sequence ID" value="PIA15280.1"/>
    <property type="molecule type" value="Genomic_DNA"/>
</dbReference>
<evidence type="ECO:0000313" key="2">
    <source>
        <dbReference type="EMBL" id="PIA15280.1"/>
    </source>
</evidence>
<accession>A0A2G5B8G8</accession>
<name>A0A2G5B8G8_COERN</name>
<feature type="region of interest" description="Disordered" evidence="1">
    <location>
        <begin position="1"/>
        <end position="20"/>
    </location>
</feature>
<dbReference type="AlphaFoldDB" id="A0A2G5B8G8"/>